<proteinExistence type="predicted"/>
<dbReference type="Gene3D" id="1.10.1750.10">
    <property type="match status" value="1"/>
</dbReference>
<feature type="domain" description="Chromosomal replication initiator DnaA C-terminal" evidence="1">
    <location>
        <begin position="7"/>
        <end position="75"/>
    </location>
</feature>
<dbReference type="GO" id="GO:0005524">
    <property type="term" value="F:ATP binding"/>
    <property type="evidence" value="ECO:0007669"/>
    <property type="project" value="InterPro"/>
</dbReference>
<evidence type="ECO:0000259" key="1">
    <source>
        <dbReference type="SMART" id="SM00760"/>
    </source>
</evidence>
<dbReference type="CDD" id="cd06571">
    <property type="entry name" value="Bac_DnaA_C"/>
    <property type="match status" value="1"/>
</dbReference>
<comment type="caution">
    <text evidence="2">The sequence shown here is derived from an EMBL/GenBank/DDBJ whole genome shotgun (WGS) entry which is preliminary data.</text>
</comment>
<dbReference type="SUPFAM" id="SSF48295">
    <property type="entry name" value="TrpR-like"/>
    <property type="match status" value="1"/>
</dbReference>
<protein>
    <recommendedName>
        <fullName evidence="1">Chromosomal replication initiator DnaA C-terminal domain-containing protein</fullName>
    </recommendedName>
</protein>
<evidence type="ECO:0000313" key="3">
    <source>
        <dbReference type="Proteomes" id="UP000434582"/>
    </source>
</evidence>
<sequence length="106" mass="11457">MTRTAPSIAAIIDATAEAWGVTRRDLLADRRAQNLAVPRQAAMTLARDLTMASLPVIGRAFDRDHTTVLHAVRRTAERAARDPAIAARMDAVRARLTSAPPPEPPP</sequence>
<dbReference type="PANTHER" id="PTHR30050">
    <property type="entry name" value="CHROMOSOMAL REPLICATION INITIATOR PROTEIN DNAA"/>
    <property type="match status" value="1"/>
</dbReference>
<dbReference type="Proteomes" id="UP000434582">
    <property type="component" value="Unassembled WGS sequence"/>
</dbReference>
<dbReference type="PANTHER" id="PTHR30050:SF2">
    <property type="entry name" value="CHROMOSOMAL REPLICATION INITIATOR PROTEIN DNAA"/>
    <property type="match status" value="1"/>
</dbReference>
<evidence type="ECO:0000313" key="2">
    <source>
        <dbReference type="EMBL" id="MQX36848.1"/>
    </source>
</evidence>
<dbReference type="Pfam" id="PF08299">
    <property type="entry name" value="Bac_DnaA_C"/>
    <property type="match status" value="1"/>
</dbReference>
<dbReference type="RefSeq" id="WP_153343730.1">
    <property type="nucleotide sequence ID" value="NZ_WIVE01000027.1"/>
</dbReference>
<dbReference type="GO" id="GO:0006275">
    <property type="term" value="P:regulation of DNA replication"/>
    <property type="evidence" value="ECO:0007669"/>
    <property type="project" value="InterPro"/>
</dbReference>
<dbReference type="EMBL" id="WIVE01000027">
    <property type="protein sequence ID" value="MQX36848.1"/>
    <property type="molecule type" value="Genomic_DNA"/>
</dbReference>
<dbReference type="OrthoDB" id="7776290at2"/>
<dbReference type="AlphaFoldDB" id="A0A7X2D3I9"/>
<gene>
    <name evidence="2" type="ORF">GHC57_10005</name>
</gene>
<dbReference type="GO" id="GO:0006270">
    <property type="term" value="P:DNA replication initiation"/>
    <property type="evidence" value="ECO:0007669"/>
    <property type="project" value="InterPro"/>
</dbReference>
<dbReference type="GO" id="GO:0003688">
    <property type="term" value="F:DNA replication origin binding"/>
    <property type="evidence" value="ECO:0007669"/>
    <property type="project" value="TreeGrafter"/>
</dbReference>
<reference evidence="2 3" key="1">
    <citation type="submission" date="2019-10" db="EMBL/GenBank/DDBJ databases">
        <title>Draft whole-genome sequence of the purple nonsulfur photosynthetic bacterium Roseospira navarrensis DSM 15114.</title>
        <authorList>
            <person name="Kyndt J.A."/>
            <person name="Meyer T.E."/>
        </authorList>
    </citation>
    <scope>NUCLEOTIDE SEQUENCE [LARGE SCALE GENOMIC DNA]</scope>
    <source>
        <strain evidence="2 3">DSM 15114</strain>
    </source>
</reference>
<organism evidence="2 3">
    <name type="scientific">Roseospira navarrensis</name>
    <dbReference type="NCBI Taxonomy" id="140058"/>
    <lineage>
        <taxon>Bacteria</taxon>
        <taxon>Pseudomonadati</taxon>
        <taxon>Pseudomonadota</taxon>
        <taxon>Alphaproteobacteria</taxon>
        <taxon>Rhodospirillales</taxon>
        <taxon>Rhodospirillaceae</taxon>
        <taxon>Roseospira</taxon>
    </lineage>
</organism>
<dbReference type="InterPro" id="IPR010921">
    <property type="entry name" value="Trp_repressor/repl_initiator"/>
</dbReference>
<dbReference type="SMART" id="SM00760">
    <property type="entry name" value="Bac_DnaA_C"/>
    <property type="match status" value="1"/>
</dbReference>
<dbReference type="InterPro" id="IPR013159">
    <property type="entry name" value="DnaA_C"/>
</dbReference>
<name>A0A7X2D3I9_9PROT</name>
<keyword evidence="3" id="KW-1185">Reference proteome</keyword>
<accession>A0A7X2D3I9</accession>
<dbReference type="GO" id="GO:0005886">
    <property type="term" value="C:plasma membrane"/>
    <property type="evidence" value="ECO:0007669"/>
    <property type="project" value="TreeGrafter"/>
</dbReference>